<dbReference type="NCBIfam" id="TIGR01953">
    <property type="entry name" value="NusA"/>
    <property type="match status" value="1"/>
</dbReference>
<dbReference type="PANTHER" id="PTHR22648">
    <property type="entry name" value="TRANSCRIPTION TERMINATION FACTOR NUSA"/>
    <property type="match status" value="1"/>
</dbReference>
<dbReference type="PANTHER" id="PTHR22648:SF0">
    <property type="entry name" value="TRANSCRIPTION TERMINATION_ANTITERMINATION PROTEIN NUSA"/>
    <property type="match status" value="1"/>
</dbReference>
<keyword evidence="5 7" id="KW-0805">Transcription regulation</keyword>
<evidence type="ECO:0000256" key="5">
    <source>
        <dbReference type="ARBA" id="ARBA00023015"/>
    </source>
</evidence>
<keyword evidence="10" id="KW-1185">Reference proteome</keyword>
<dbReference type="InterPro" id="IPR012340">
    <property type="entry name" value="NA-bd_OB-fold"/>
</dbReference>
<evidence type="ECO:0000256" key="6">
    <source>
        <dbReference type="ARBA" id="ARBA00023163"/>
    </source>
</evidence>
<dbReference type="InterPro" id="IPR036555">
    <property type="entry name" value="NusA_N_sf"/>
</dbReference>
<evidence type="ECO:0000256" key="1">
    <source>
        <dbReference type="ARBA" id="ARBA00022472"/>
    </source>
</evidence>
<dbReference type="AlphaFoldDB" id="A0A6B2LZ00"/>
<keyword evidence="4 7" id="KW-0694">RNA-binding</keyword>
<dbReference type="InterPro" id="IPR010213">
    <property type="entry name" value="TF_NusA"/>
</dbReference>
<keyword evidence="3 7" id="KW-0889">Transcription antitermination</keyword>
<dbReference type="InterPro" id="IPR003029">
    <property type="entry name" value="S1_domain"/>
</dbReference>
<dbReference type="CDD" id="cd22529">
    <property type="entry name" value="KH-II_NusA_rpt2"/>
    <property type="match status" value="1"/>
</dbReference>
<gene>
    <name evidence="7 9" type="primary">nusA</name>
    <name evidence="9" type="ORF">G0Q06_01730</name>
</gene>
<proteinExistence type="inferred from homology"/>
<evidence type="ECO:0000313" key="9">
    <source>
        <dbReference type="EMBL" id="NDV61164.1"/>
    </source>
</evidence>
<comment type="caution">
    <text evidence="9">The sequence shown here is derived from an EMBL/GenBank/DDBJ whole genome shotgun (WGS) entry which is preliminary data.</text>
</comment>
<dbReference type="SMART" id="SM00316">
    <property type="entry name" value="S1"/>
    <property type="match status" value="1"/>
</dbReference>
<dbReference type="SMART" id="SM00322">
    <property type="entry name" value="KH"/>
    <property type="match status" value="2"/>
</dbReference>
<dbReference type="InterPro" id="IPR058582">
    <property type="entry name" value="KH_NusA_2nd"/>
</dbReference>
<keyword evidence="2 7" id="KW-0963">Cytoplasm</keyword>
<dbReference type="InterPro" id="IPR015946">
    <property type="entry name" value="KH_dom-like_a/b"/>
</dbReference>
<dbReference type="Pfam" id="PF13184">
    <property type="entry name" value="KH_NusA_1st"/>
    <property type="match status" value="1"/>
</dbReference>
<evidence type="ECO:0000313" key="10">
    <source>
        <dbReference type="Proteomes" id="UP000478417"/>
    </source>
</evidence>
<accession>A0A6B2LZ00</accession>
<keyword evidence="1 7" id="KW-0806">Transcription termination</keyword>
<evidence type="ECO:0000256" key="4">
    <source>
        <dbReference type="ARBA" id="ARBA00022884"/>
    </source>
</evidence>
<comment type="subunit">
    <text evidence="7">Monomer. Binds directly to the core enzyme of the DNA-dependent RNA polymerase and to nascent RNA.</text>
</comment>
<evidence type="ECO:0000256" key="3">
    <source>
        <dbReference type="ARBA" id="ARBA00022814"/>
    </source>
</evidence>
<dbReference type="CDD" id="cd02134">
    <property type="entry name" value="KH-II_NusA_rpt1"/>
    <property type="match status" value="1"/>
</dbReference>
<dbReference type="SUPFAM" id="SSF50249">
    <property type="entry name" value="Nucleic acid-binding proteins"/>
    <property type="match status" value="1"/>
</dbReference>
<dbReference type="RefSeq" id="WP_163961845.1">
    <property type="nucleotide sequence ID" value="NZ_JAAGNX010000001.1"/>
</dbReference>
<dbReference type="InterPro" id="IPR013735">
    <property type="entry name" value="TF_NusA_N"/>
</dbReference>
<dbReference type="Gene3D" id="2.40.50.140">
    <property type="entry name" value="Nucleic acid-binding proteins"/>
    <property type="match status" value="1"/>
</dbReference>
<dbReference type="PROSITE" id="PS50126">
    <property type="entry name" value="S1"/>
    <property type="match status" value="1"/>
</dbReference>
<comment type="similarity">
    <text evidence="7">Belongs to the NusA family.</text>
</comment>
<evidence type="ECO:0000259" key="8">
    <source>
        <dbReference type="PROSITE" id="PS50126"/>
    </source>
</evidence>
<dbReference type="Proteomes" id="UP000478417">
    <property type="component" value="Unassembled WGS sequence"/>
</dbReference>
<organism evidence="9 10">
    <name type="scientific">Oceanipulchritudo coccoides</name>
    <dbReference type="NCBI Taxonomy" id="2706888"/>
    <lineage>
        <taxon>Bacteria</taxon>
        <taxon>Pseudomonadati</taxon>
        <taxon>Verrucomicrobiota</taxon>
        <taxon>Opitutia</taxon>
        <taxon>Puniceicoccales</taxon>
        <taxon>Oceanipulchritudinaceae</taxon>
        <taxon>Oceanipulchritudo</taxon>
    </lineage>
</organism>
<dbReference type="GO" id="GO:0003723">
    <property type="term" value="F:RNA binding"/>
    <property type="evidence" value="ECO:0007669"/>
    <property type="project" value="UniProtKB-UniRule"/>
</dbReference>
<feature type="domain" description="S1 motif" evidence="8">
    <location>
        <begin position="135"/>
        <end position="199"/>
    </location>
</feature>
<dbReference type="GO" id="GO:0005829">
    <property type="term" value="C:cytosol"/>
    <property type="evidence" value="ECO:0007669"/>
    <property type="project" value="TreeGrafter"/>
</dbReference>
<dbReference type="InterPro" id="IPR009019">
    <property type="entry name" value="KH_sf_prok-type"/>
</dbReference>
<sequence length="420" mass="46530">MSQEILSVLEFMEKEKGIPREDMISAISNAIRSAATKGVNAGQELRIEINPKSGALKAWSILEVVDSVGDPRTQIHIEKARQLNPEAEVGLFIEKEVDPERLGRIAAQTARQTIMQRLRQFEKERIYDDYKDNVGDIVTGIVRRRERGDLIVDLGKAEAMLPPRERVPGEDYSPGERMRCLLLAIEPTNRGPELILSRAAVRFVRRLFELEVAEIQDGTVIIEAIAREPGYRTKIAVSSKDPKVDPVGACVGARGARVKSIVRELGGEKIDIVKFSSDPLELLHEAIKPAVPLNIKVDELNKRIYFEVSEDNLSIAIGRRGQNARLTSRLLGWKLDISKEEVTEVGFDERMKNAIKGWEGVQGISDELAAFLVQHGLVSPEAFEGVEAKDLVKLGFSEEDAGQVVKLVDAHRSASSSEAG</sequence>
<dbReference type="SUPFAM" id="SSF54814">
    <property type="entry name" value="Prokaryotic type KH domain (KH-domain type II)"/>
    <property type="match status" value="2"/>
</dbReference>
<reference evidence="9 10" key="1">
    <citation type="submission" date="2020-02" db="EMBL/GenBank/DDBJ databases">
        <title>Albibacoteraceae fam. nov., the first described family within the subdivision 4 Verrucomicrobia.</title>
        <authorList>
            <person name="Xi F."/>
        </authorList>
    </citation>
    <scope>NUCLEOTIDE SEQUENCE [LARGE SCALE GENOMIC DNA]</scope>
    <source>
        <strain evidence="9 10">CK1056</strain>
    </source>
</reference>
<name>A0A6B2LZ00_9BACT</name>
<comment type="subcellular location">
    <subcellularLocation>
        <location evidence="7">Cytoplasm</location>
    </subcellularLocation>
</comment>
<dbReference type="GO" id="GO:0006353">
    <property type="term" value="P:DNA-templated transcription termination"/>
    <property type="evidence" value="ECO:0007669"/>
    <property type="project" value="UniProtKB-UniRule"/>
</dbReference>
<evidence type="ECO:0000256" key="2">
    <source>
        <dbReference type="ARBA" id="ARBA00022490"/>
    </source>
</evidence>
<dbReference type="InterPro" id="IPR030842">
    <property type="entry name" value="TF_NusA_bacterial"/>
</dbReference>
<dbReference type="InterPro" id="IPR025249">
    <property type="entry name" value="TF_NusA_KH_1st"/>
</dbReference>
<dbReference type="EMBL" id="JAAGNX010000001">
    <property type="protein sequence ID" value="NDV61164.1"/>
    <property type="molecule type" value="Genomic_DNA"/>
</dbReference>
<dbReference type="GO" id="GO:0031564">
    <property type="term" value="P:transcription antitermination"/>
    <property type="evidence" value="ECO:0007669"/>
    <property type="project" value="UniProtKB-UniRule"/>
</dbReference>
<dbReference type="CDD" id="cd04455">
    <property type="entry name" value="S1_NusA"/>
    <property type="match status" value="1"/>
</dbReference>
<protein>
    <recommendedName>
        <fullName evidence="7">Transcription termination/antitermination protein NusA</fullName>
    </recommendedName>
</protein>
<dbReference type="Pfam" id="PF26594">
    <property type="entry name" value="KH_NusA_2nd"/>
    <property type="match status" value="1"/>
</dbReference>
<dbReference type="HAMAP" id="MF_00945_B">
    <property type="entry name" value="NusA_B"/>
    <property type="match status" value="1"/>
</dbReference>
<dbReference type="FunFam" id="3.30.300.20:FF:000002">
    <property type="entry name" value="Transcription termination/antitermination protein NusA"/>
    <property type="match status" value="1"/>
</dbReference>
<evidence type="ECO:0000256" key="7">
    <source>
        <dbReference type="HAMAP-Rule" id="MF_00945"/>
    </source>
</evidence>
<dbReference type="Gene3D" id="3.30.300.20">
    <property type="match status" value="2"/>
</dbReference>
<keyword evidence="6 7" id="KW-0804">Transcription</keyword>
<comment type="function">
    <text evidence="7">Participates in both transcription termination and antitermination.</text>
</comment>
<dbReference type="GO" id="GO:0003700">
    <property type="term" value="F:DNA-binding transcription factor activity"/>
    <property type="evidence" value="ECO:0007669"/>
    <property type="project" value="InterPro"/>
</dbReference>
<dbReference type="Pfam" id="PF08529">
    <property type="entry name" value="NusA_N"/>
    <property type="match status" value="1"/>
</dbReference>
<dbReference type="InterPro" id="IPR004087">
    <property type="entry name" value="KH_dom"/>
</dbReference>
<dbReference type="SUPFAM" id="SSF69705">
    <property type="entry name" value="Transcription factor NusA, N-terminal domain"/>
    <property type="match status" value="1"/>
</dbReference>
<dbReference type="Gene3D" id="3.30.1480.10">
    <property type="entry name" value="NusA, N-terminal domain"/>
    <property type="match status" value="1"/>
</dbReference>